<dbReference type="PANTHER" id="PTHR31716">
    <property type="entry name" value="PROTEIN FMC1 HOMOLOG"/>
    <property type="match status" value="1"/>
</dbReference>
<keyword evidence="5" id="KW-1185">Reference proteome</keyword>
<feature type="region of interest" description="Disordered" evidence="4">
    <location>
        <begin position="98"/>
        <end position="122"/>
    </location>
</feature>
<dbReference type="KEGG" id="pmrn:116949556"/>
<gene>
    <name evidence="6" type="primary">FMC1</name>
</gene>
<sequence>MEAARVLRALLRELRLASPPERRLRDGLAYRHVAQLFRDNQVTEEQKCRAREEMQHRAITYLCLLRSTRQYAALHSEYQGRGERAPEDVARLVGLCMPPRQRQAPHGEGGGGGIGGGDEGPR</sequence>
<dbReference type="CTD" id="154791"/>
<name>A0AAJ7TUI3_PETMA</name>
<dbReference type="Pfam" id="PF13233">
    <property type="entry name" value="Complex1_LYR_2"/>
    <property type="match status" value="1"/>
</dbReference>
<organism evidence="5 6">
    <name type="scientific">Petromyzon marinus</name>
    <name type="common">Sea lamprey</name>
    <dbReference type="NCBI Taxonomy" id="7757"/>
    <lineage>
        <taxon>Eukaryota</taxon>
        <taxon>Metazoa</taxon>
        <taxon>Chordata</taxon>
        <taxon>Craniata</taxon>
        <taxon>Vertebrata</taxon>
        <taxon>Cyclostomata</taxon>
        <taxon>Hyperoartia</taxon>
        <taxon>Petromyzontiformes</taxon>
        <taxon>Petromyzontidae</taxon>
        <taxon>Petromyzon</taxon>
    </lineage>
</organism>
<dbReference type="PANTHER" id="PTHR31716:SF1">
    <property type="entry name" value="PROTEIN FMC1 HOMOLOG"/>
    <property type="match status" value="1"/>
</dbReference>
<dbReference type="InterPro" id="IPR037667">
    <property type="entry name" value="FMC1_homologue"/>
</dbReference>
<evidence type="ECO:0000256" key="2">
    <source>
        <dbReference type="ARBA" id="ARBA00013846"/>
    </source>
</evidence>
<dbReference type="GeneID" id="116949556"/>
<proteinExistence type="inferred from homology"/>
<dbReference type="RefSeq" id="XP_032822872.1">
    <property type="nucleotide sequence ID" value="XM_032966981.1"/>
</dbReference>
<dbReference type="GO" id="GO:0005739">
    <property type="term" value="C:mitochondrion"/>
    <property type="evidence" value="ECO:0007669"/>
    <property type="project" value="TreeGrafter"/>
</dbReference>
<evidence type="ECO:0000313" key="5">
    <source>
        <dbReference type="Proteomes" id="UP001318040"/>
    </source>
</evidence>
<evidence type="ECO:0000256" key="1">
    <source>
        <dbReference type="ARBA" id="ARBA00009058"/>
    </source>
</evidence>
<evidence type="ECO:0000256" key="4">
    <source>
        <dbReference type="SAM" id="MobiDB-lite"/>
    </source>
</evidence>
<dbReference type="AlphaFoldDB" id="A0AAJ7TUI3"/>
<protein>
    <recommendedName>
        <fullName evidence="2">Protein FMC1 homolog</fullName>
    </recommendedName>
</protein>
<comment type="function">
    <text evidence="3">Plays a role in the assembly/stability of the mitochondrial membrane ATP synthase (F(1)F(0) ATP synthase or Complex V).</text>
</comment>
<dbReference type="Proteomes" id="UP001318040">
    <property type="component" value="Chromosome 37"/>
</dbReference>
<feature type="compositionally biased region" description="Gly residues" evidence="4">
    <location>
        <begin position="107"/>
        <end position="122"/>
    </location>
</feature>
<reference evidence="6" key="1">
    <citation type="submission" date="2025-08" db="UniProtKB">
        <authorList>
            <consortium name="RefSeq"/>
        </authorList>
    </citation>
    <scope>IDENTIFICATION</scope>
    <source>
        <tissue evidence="6">Sperm</tissue>
    </source>
</reference>
<evidence type="ECO:0000313" key="6">
    <source>
        <dbReference type="RefSeq" id="XP_032822872.1"/>
    </source>
</evidence>
<evidence type="ECO:0000256" key="3">
    <source>
        <dbReference type="ARBA" id="ARBA00045742"/>
    </source>
</evidence>
<comment type="similarity">
    <text evidence="1">Belongs to the FMC1 family.</text>
</comment>
<accession>A0AAJ7TUI3</accession>